<dbReference type="InterPro" id="IPR000312">
    <property type="entry name" value="Glycosyl_Trfase_fam3"/>
</dbReference>
<feature type="binding site" evidence="9">
    <location>
        <position position="228"/>
    </location>
    <ligand>
        <name>Mg(2+)</name>
        <dbReference type="ChEBI" id="CHEBI:18420"/>
        <label>1</label>
    </ligand>
</feature>
<dbReference type="GO" id="GO:0005829">
    <property type="term" value="C:cytosol"/>
    <property type="evidence" value="ECO:0007669"/>
    <property type="project" value="TreeGrafter"/>
</dbReference>
<evidence type="ECO:0000259" key="11">
    <source>
        <dbReference type="Pfam" id="PF02885"/>
    </source>
</evidence>
<dbReference type="STRING" id="314260.PB2503_13269"/>
<accession>E0TGT2</accession>
<evidence type="ECO:0000256" key="4">
    <source>
        <dbReference type="ARBA" id="ARBA00022679"/>
    </source>
</evidence>
<dbReference type="UniPathway" id="UPA00035">
    <property type="reaction ID" value="UER00041"/>
</dbReference>
<feature type="binding site" evidence="9">
    <location>
        <position position="94"/>
    </location>
    <ligand>
        <name>Mg(2+)</name>
        <dbReference type="ChEBI" id="CHEBI:18420"/>
        <label>1</label>
    </ligand>
</feature>
<organism evidence="12 13">
    <name type="scientific">Parvularcula bermudensis (strain ATCC BAA-594 / HTCC2503 / KCTC 12087)</name>
    <dbReference type="NCBI Taxonomy" id="314260"/>
    <lineage>
        <taxon>Bacteria</taxon>
        <taxon>Pseudomonadati</taxon>
        <taxon>Pseudomonadota</taxon>
        <taxon>Alphaproteobacteria</taxon>
        <taxon>Parvularculales</taxon>
        <taxon>Parvularculaceae</taxon>
        <taxon>Parvularcula</taxon>
    </lineage>
</organism>
<keyword evidence="9" id="KW-0460">Magnesium</keyword>
<protein>
    <recommendedName>
        <fullName evidence="9">Anthranilate phosphoribosyltransferase</fullName>
        <ecNumber evidence="9">2.4.2.18</ecNumber>
    </recommendedName>
</protein>
<dbReference type="Gene3D" id="1.20.970.10">
    <property type="entry name" value="Transferase, Pyrimidine Nucleoside Phosphorylase, Chain C"/>
    <property type="match status" value="1"/>
</dbReference>
<feature type="binding site" evidence="9">
    <location>
        <position position="82"/>
    </location>
    <ligand>
        <name>5-phospho-alpha-D-ribose 1-diphosphate</name>
        <dbReference type="ChEBI" id="CHEBI:58017"/>
    </ligand>
</feature>
<feature type="domain" description="Glycosyl transferase family 3" evidence="10">
    <location>
        <begin position="76"/>
        <end position="325"/>
    </location>
</feature>
<dbReference type="InterPro" id="IPR036320">
    <property type="entry name" value="Glycosyl_Trfase_fam3_N_dom_sf"/>
</dbReference>
<proteinExistence type="inferred from homology"/>
<dbReference type="Gene3D" id="3.40.1030.10">
    <property type="entry name" value="Nucleoside phosphorylase/phosphoribosyltransferase catalytic domain"/>
    <property type="match status" value="1"/>
</dbReference>
<evidence type="ECO:0000256" key="9">
    <source>
        <dbReference type="HAMAP-Rule" id="MF_00211"/>
    </source>
</evidence>
<dbReference type="AlphaFoldDB" id="E0TGT2"/>
<dbReference type="EMBL" id="CP002156">
    <property type="protein sequence ID" value="ADM10691.1"/>
    <property type="molecule type" value="Genomic_DNA"/>
</dbReference>
<feature type="binding site" evidence="9">
    <location>
        <begin position="110"/>
        <end position="118"/>
    </location>
    <ligand>
        <name>5-phospho-alpha-D-ribose 1-diphosphate</name>
        <dbReference type="ChEBI" id="CHEBI:58017"/>
    </ligand>
</feature>
<keyword evidence="4 9" id="KW-0808">Transferase</keyword>
<gene>
    <name evidence="9" type="primary">trpD</name>
    <name evidence="12" type="ordered locus">PB2503_13269</name>
</gene>
<dbReference type="Pfam" id="PF00591">
    <property type="entry name" value="Glycos_transf_3"/>
    <property type="match status" value="1"/>
</dbReference>
<feature type="binding site" evidence="9">
    <location>
        <position position="113"/>
    </location>
    <ligand>
        <name>anthranilate</name>
        <dbReference type="ChEBI" id="CHEBI:16567"/>
        <label>1</label>
    </ligand>
</feature>
<evidence type="ECO:0000313" key="12">
    <source>
        <dbReference type="EMBL" id="ADM10691.1"/>
    </source>
</evidence>
<dbReference type="HOGENOM" id="CLU_034315_2_1_5"/>
<dbReference type="GO" id="GO:0004048">
    <property type="term" value="F:anthranilate phosphoribosyltransferase activity"/>
    <property type="evidence" value="ECO:0007669"/>
    <property type="project" value="UniProtKB-UniRule"/>
</dbReference>
<dbReference type="EC" id="2.4.2.18" evidence="9"/>
<comment type="catalytic activity">
    <reaction evidence="7 9">
        <text>N-(5-phospho-beta-D-ribosyl)anthranilate + diphosphate = 5-phospho-alpha-D-ribose 1-diphosphate + anthranilate</text>
        <dbReference type="Rhea" id="RHEA:11768"/>
        <dbReference type="ChEBI" id="CHEBI:16567"/>
        <dbReference type="ChEBI" id="CHEBI:18277"/>
        <dbReference type="ChEBI" id="CHEBI:33019"/>
        <dbReference type="ChEBI" id="CHEBI:58017"/>
        <dbReference type="EC" id="2.4.2.18"/>
    </reaction>
</comment>
<dbReference type="RefSeq" id="WP_013301665.1">
    <property type="nucleotide sequence ID" value="NC_014414.1"/>
</dbReference>
<feature type="binding site" evidence="9">
    <location>
        <position position="90"/>
    </location>
    <ligand>
        <name>5-phospho-alpha-D-ribose 1-diphosphate</name>
        <dbReference type="ChEBI" id="CHEBI:58017"/>
    </ligand>
</feature>
<keyword evidence="5 9" id="KW-0822">Tryptophan biosynthesis</keyword>
<keyword evidence="6 9" id="KW-0057">Aromatic amino acid biosynthesis</keyword>
<dbReference type="PANTHER" id="PTHR43285">
    <property type="entry name" value="ANTHRANILATE PHOSPHORIBOSYLTRANSFERASE"/>
    <property type="match status" value="1"/>
</dbReference>
<feature type="binding site" evidence="9">
    <location>
        <begin position="92"/>
        <end position="95"/>
    </location>
    <ligand>
        <name>5-phospho-alpha-D-ribose 1-diphosphate</name>
        <dbReference type="ChEBI" id="CHEBI:58017"/>
    </ligand>
</feature>
<dbReference type="KEGG" id="pbr:PB2503_13269"/>
<comment type="caution">
    <text evidence="9">Lacks conserved residue(s) required for the propagation of feature annotation.</text>
</comment>
<comment type="pathway">
    <text evidence="1 9">Amino-acid biosynthesis; L-tryptophan biosynthesis; L-tryptophan from chorismate: step 2/5.</text>
</comment>
<dbReference type="FunFam" id="3.40.1030.10:FF:000002">
    <property type="entry name" value="Anthranilate phosphoribosyltransferase"/>
    <property type="match status" value="1"/>
</dbReference>
<feature type="binding site" evidence="9">
    <location>
        <position position="228"/>
    </location>
    <ligand>
        <name>Mg(2+)</name>
        <dbReference type="ChEBI" id="CHEBI:18420"/>
        <label>2</label>
    </ligand>
</feature>
<dbReference type="GO" id="GO:0000287">
    <property type="term" value="F:magnesium ion binding"/>
    <property type="evidence" value="ECO:0007669"/>
    <property type="project" value="UniProtKB-UniRule"/>
</dbReference>
<keyword evidence="3 9" id="KW-0328">Glycosyltransferase</keyword>
<dbReference type="InterPro" id="IPR005940">
    <property type="entry name" value="Anthranilate_Pribosyl_Tfrase"/>
</dbReference>
<evidence type="ECO:0000256" key="3">
    <source>
        <dbReference type="ARBA" id="ARBA00022676"/>
    </source>
</evidence>
<reference evidence="13" key="1">
    <citation type="submission" date="2010-08" db="EMBL/GenBank/DDBJ databases">
        <title>Genome sequence of Parvularcula bermudensis HTCC2503.</title>
        <authorList>
            <person name="Kang D.-M."/>
            <person name="Oh H.-M."/>
            <person name="Cho J.-C."/>
        </authorList>
    </citation>
    <scope>NUCLEOTIDE SEQUENCE [LARGE SCALE GENOMIC DNA]</scope>
    <source>
        <strain evidence="13">ATCC BAA-594 / HTCC2503 / KCTC 12087</strain>
    </source>
</reference>
<evidence type="ECO:0000256" key="7">
    <source>
        <dbReference type="ARBA" id="ARBA00052328"/>
    </source>
</evidence>
<evidence type="ECO:0000259" key="10">
    <source>
        <dbReference type="Pfam" id="PF00591"/>
    </source>
</evidence>
<comment type="similarity">
    <text evidence="9">Belongs to the anthranilate phosphoribosyltransferase family.</text>
</comment>
<dbReference type="OrthoDB" id="9806430at2"/>
<evidence type="ECO:0000313" key="13">
    <source>
        <dbReference type="Proteomes" id="UP000001302"/>
    </source>
</evidence>
<evidence type="ECO:0000256" key="2">
    <source>
        <dbReference type="ARBA" id="ARBA00022605"/>
    </source>
</evidence>
<feature type="binding site" evidence="9">
    <location>
        <position position="168"/>
    </location>
    <ligand>
        <name>anthranilate</name>
        <dbReference type="ChEBI" id="CHEBI:16567"/>
        <label>2</label>
    </ligand>
</feature>
<evidence type="ECO:0000256" key="8">
    <source>
        <dbReference type="ARBA" id="ARBA00061188"/>
    </source>
</evidence>
<dbReference type="GO" id="GO:0000162">
    <property type="term" value="P:L-tryptophan biosynthetic process"/>
    <property type="evidence" value="ECO:0007669"/>
    <property type="project" value="UniProtKB-UniRule"/>
</dbReference>
<comment type="cofactor">
    <cofactor evidence="9">
        <name>Mg(2+)</name>
        <dbReference type="ChEBI" id="CHEBI:18420"/>
    </cofactor>
    <text evidence="9">Binds 2 magnesium ions per monomer.</text>
</comment>
<dbReference type="NCBIfam" id="TIGR01245">
    <property type="entry name" value="trpD"/>
    <property type="match status" value="1"/>
</dbReference>
<dbReference type="Proteomes" id="UP000001302">
    <property type="component" value="Chromosome"/>
</dbReference>
<reference evidence="12 13" key="2">
    <citation type="journal article" date="2011" name="J. Bacteriol.">
        <title>Complete genome sequence of strain HTCC2503T of Parvularcula bermudensis, the type species of the order "Parvularculales" in the class Alphaproteobacteria.</title>
        <authorList>
            <person name="Oh H.M."/>
            <person name="Kang I."/>
            <person name="Vergin K.L."/>
            <person name="Kang D."/>
            <person name="Rhee K.H."/>
            <person name="Giovannoni S.J."/>
            <person name="Cho J.C."/>
        </authorList>
    </citation>
    <scope>NUCLEOTIDE SEQUENCE [LARGE SCALE GENOMIC DNA]</scope>
    <source>
        <strain evidence="13">ATCC BAA-594 / HTCC2503 / KCTC 12087</strain>
    </source>
</reference>
<comment type="subunit">
    <text evidence="9">Homodimer.</text>
</comment>
<dbReference type="Pfam" id="PF02885">
    <property type="entry name" value="Glycos_trans_3N"/>
    <property type="match status" value="1"/>
</dbReference>
<evidence type="ECO:0000256" key="1">
    <source>
        <dbReference type="ARBA" id="ARBA00004907"/>
    </source>
</evidence>
<dbReference type="InterPro" id="IPR017459">
    <property type="entry name" value="Glycosyl_Trfase_fam3_N_dom"/>
</dbReference>
<keyword evidence="2 9" id="KW-0028">Amino-acid biosynthesis</keyword>
<keyword evidence="9" id="KW-0479">Metal-binding</keyword>
<sequence length="342" mass="35312">MTDGFAPFLARVAEGIPLTAEEMARAMGHLLQGQVEPAAAGAFLVALKVRGETPEEIIGAARAMRAAATSFQGPEDAVDTCGTGGDGANTFNISTATAIVLSACGVPVAKHGNRAVSSQSGSSDVLTALGVDVTIPPAQAKAALRDLGLAFLFAPNHHPAMRHVAPVRKALGVRTLFNMLGPLTNPAGAKRQLLGVYDTSLLTPIAEALRDLGSTKAWVVHGSDGLDELTVTGISHVAALEDGEITHLTVEPEQAGLDRHPPEALTGGDATDNARALTRLLEGEPGAYRDAVILNTAAGLVIAGRTASLNEGARLAEVEIDSGKAKALLDRFVTFTQEGRTE</sequence>
<dbReference type="HAMAP" id="MF_00211">
    <property type="entry name" value="TrpD"/>
    <property type="match status" value="1"/>
</dbReference>
<evidence type="ECO:0000256" key="5">
    <source>
        <dbReference type="ARBA" id="ARBA00022822"/>
    </source>
</evidence>
<evidence type="ECO:0000256" key="6">
    <source>
        <dbReference type="ARBA" id="ARBA00023141"/>
    </source>
</evidence>
<feature type="binding site" evidence="9">
    <location>
        <position position="122"/>
    </location>
    <ligand>
        <name>5-phospho-alpha-D-ribose 1-diphosphate</name>
        <dbReference type="ChEBI" id="CHEBI:58017"/>
    </ligand>
</feature>
<dbReference type="eggNOG" id="COG0547">
    <property type="taxonomic scope" value="Bacteria"/>
</dbReference>
<comment type="function">
    <text evidence="9">Catalyzes the transfer of the phosphoribosyl group of 5-phosphorylribose-1-pyrophosphate (PRPP) to anthranilate to yield N-(5'-phosphoribosyl)-anthranilate (PRA).</text>
</comment>
<comment type="similarity">
    <text evidence="8">In the C-terminal section; belongs to the anthranilate phosphoribosyltransferase family.</text>
</comment>
<feature type="binding site" evidence="9">
    <location>
        <position position="82"/>
    </location>
    <ligand>
        <name>anthranilate</name>
        <dbReference type="ChEBI" id="CHEBI:16567"/>
        <label>1</label>
    </ligand>
</feature>
<name>E0TGT2_PARBH</name>
<feature type="binding site" evidence="9">
    <location>
        <begin position="85"/>
        <end position="86"/>
    </location>
    <ligand>
        <name>5-phospho-alpha-D-ribose 1-diphosphate</name>
        <dbReference type="ChEBI" id="CHEBI:58017"/>
    </ligand>
</feature>
<dbReference type="SUPFAM" id="SSF47648">
    <property type="entry name" value="Nucleoside phosphorylase/phosphoribosyltransferase N-terminal domain"/>
    <property type="match status" value="1"/>
</dbReference>
<feature type="binding site" evidence="9">
    <location>
        <position position="227"/>
    </location>
    <ligand>
        <name>Mg(2+)</name>
        <dbReference type="ChEBI" id="CHEBI:18420"/>
        <label>2</label>
    </ligand>
</feature>
<keyword evidence="13" id="KW-1185">Reference proteome</keyword>
<dbReference type="PANTHER" id="PTHR43285:SF2">
    <property type="entry name" value="ANTHRANILATE PHOSPHORIBOSYLTRANSFERASE"/>
    <property type="match status" value="1"/>
</dbReference>
<feature type="domain" description="Glycosyl transferase family 3 N-terminal" evidence="11">
    <location>
        <begin position="7"/>
        <end position="68"/>
    </location>
</feature>
<dbReference type="InterPro" id="IPR035902">
    <property type="entry name" value="Nuc_phospho_transferase"/>
</dbReference>
<dbReference type="SUPFAM" id="SSF52418">
    <property type="entry name" value="Nucleoside phosphorylase/phosphoribosyltransferase catalytic domain"/>
    <property type="match status" value="1"/>
</dbReference>